<feature type="transmembrane region" description="Helical" evidence="5">
    <location>
        <begin position="12"/>
        <end position="39"/>
    </location>
</feature>
<evidence type="ECO:0000256" key="2">
    <source>
        <dbReference type="ARBA" id="ARBA00022692"/>
    </source>
</evidence>
<feature type="transmembrane region" description="Helical" evidence="5">
    <location>
        <begin position="45"/>
        <end position="68"/>
    </location>
</feature>
<dbReference type="EMBL" id="JAROCY010000006">
    <property type="protein sequence ID" value="MDF8333190.1"/>
    <property type="molecule type" value="Genomic_DNA"/>
</dbReference>
<keyword evidence="3 5" id="KW-1133">Transmembrane helix</keyword>
<evidence type="ECO:0000259" key="6">
    <source>
        <dbReference type="Pfam" id="PF01957"/>
    </source>
</evidence>
<dbReference type="InterPro" id="IPR052165">
    <property type="entry name" value="Membrane_assoc_protease"/>
</dbReference>
<dbReference type="PANTHER" id="PTHR33507">
    <property type="entry name" value="INNER MEMBRANE PROTEIN YBBJ"/>
    <property type="match status" value="1"/>
</dbReference>
<reference evidence="7 8" key="1">
    <citation type="submission" date="2023-03" db="EMBL/GenBank/DDBJ databases">
        <title>Novosphingobium cyanobacteriorum sp. nov., isolated from a eutrophic reservoir during the Microcystis bloom period.</title>
        <authorList>
            <person name="Kang M."/>
            <person name="Le V."/>
            <person name="Ko S.-R."/>
            <person name="Lee S.-A."/>
            <person name="Ahn C.-Y."/>
        </authorList>
    </citation>
    <scope>NUCLEOTIDE SEQUENCE [LARGE SCALE GENOMIC DNA]</scope>
    <source>
        <strain evidence="7 8">HBC54</strain>
    </source>
</reference>
<accession>A0ABT6CGX9</accession>
<proteinExistence type="predicted"/>
<evidence type="ECO:0000313" key="8">
    <source>
        <dbReference type="Proteomes" id="UP001222770"/>
    </source>
</evidence>
<gene>
    <name evidence="7" type="ORF">POM99_08265</name>
</gene>
<dbReference type="Proteomes" id="UP001222770">
    <property type="component" value="Unassembled WGS sequence"/>
</dbReference>
<evidence type="ECO:0000313" key="7">
    <source>
        <dbReference type="EMBL" id="MDF8333190.1"/>
    </source>
</evidence>
<dbReference type="Pfam" id="PF01957">
    <property type="entry name" value="NfeD"/>
    <property type="match status" value="1"/>
</dbReference>
<protein>
    <submittedName>
        <fullName evidence="7">NfeD family protein</fullName>
    </submittedName>
</protein>
<comment type="subcellular location">
    <subcellularLocation>
        <location evidence="1">Membrane</location>
        <topology evidence="1">Multi-pass membrane protein</topology>
    </subcellularLocation>
</comment>
<keyword evidence="4 5" id="KW-0472">Membrane</keyword>
<evidence type="ECO:0000256" key="3">
    <source>
        <dbReference type="ARBA" id="ARBA00022989"/>
    </source>
</evidence>
<evidence type="ECO:0000256" key="4">
    <source>
        <dbReference type="ARBA" id="ARBA00023136"/>
    </source>
</evidence>
<comment type="caution">
    <text evidence="7">The sequence shown here is derived from an EMBL/GenBank/DDBJ whole genome shotgun (WGS) entry which is preliminary data.</text>
</comment>
<dbReference type="InterPro" id="IPR012340">
    <property type="entry name" value="NA-bd_OB-fold"/>
</dbReference>
<evidence type="ECO:0000256" key="5">
    <source>
        <dbReference type="SAM" id="Phobius"/>
    </source>
</evidence>
<organism evidence="7 8">
    <name type="scientific">Novosphingobium cyanobacteriorum</name>
    <dbReference type="NCBI Taxonomy" id="3024215"/>
    <lineage>
        <taxon>Bacteria</taxon>
        <taxon>Pseudomonadati</taxon>
        <taxon>Pseudomonadota</taxon>
        <taxon>Alphaproteobacteria</taxon>
        <taxon>Sphingomonadales</taxon>
        <taxon>Sphingomonadaceae</taxon>
        <taxon>Novosphingobium</taxon>
    </lineage>
</organism>
<keyword evidence="2 5" id="KW-0812">Transmembrane</keyword>
<feature type="domain" description="NfeD-like C-terminal" evidence="6">
    <location>
        <begin position="91"/>
        <end position="144"/>
    </location>
</feature>
<dbReference type="PANTHER" id="PTHR33507:SF3">
    <property type="entry name" value="INNER MEMBRANE PROTEIN YBBJ"/>
    <property type="match status" value="1"/>
</dbReference>
<dbReference type="Gene3D" id="2.40.50.140">
    <property type="entry name" value="Nucleic acid-binding proteins"/>
    <property type="match status" value="1"/>
</dbReference>
<name>A0ABT6CGX9_9SPHN</name>
<sequence length="145" mass="14864">MTVLLESPWAWVALGVVLAIAELLVPGYFLIWIAAAALLTGLAGLALPLPFAVLALLFVAMAGVAVLAGRRWYARNPGVDADPALNDRGGQLVGQGAVVACAISGGSGRVRHGDTEWLARGPDLPAGARVRVVGHEGTVLVVEPA</sequence>
<keyword evidence="8" id="KW-1185">Reference proteome</keyword>
<dbReference type="RefSeq" id="WP_277276629.1">
    <property type="nucleotide sequence ID" value="NZ_JAROCY010000006.1"/>
</dbReference>
<dbReference type="InterPro" id="IPR002810">
    <property type="entry name" value="NfeD-like_C"/>
</dbReference>
<evidence type="ECO:0000256" key="1">
    <source>
        <dbReference type="ARBA" id="ARBA00004141"/>
    </source>
</evidence>